<evidence type="ECO:0000313" key="2">
    <source>
        <dbReference type="EMBL" id="ERN12410.1"/>
    </source>
</evidence>
<evidence type="ECO:0000256" key="1">
    <source>
        <dbReference type="SAM" id="MobiDB-lite"/>
    </source>
</evidence>
<dbReference type="Gramene" id="ERN12410">
    <property type="protein sequence ID" value="ERN12410"/>
    <property type="gene ID" value="AMTR_s00025p00128680"/>
</dbReference>
<dbReference type="AlphaFoldDB" id="W1PY51"/>
<dbReference type="EMBL" id="KI392614">
    <property type="protein sequence ID" value="ERN12410.1"/>
    <property type="molecule type" value="Genomic_DNA"/>
</dbReference>
<evidence type="ECO:0000313" key="3">
    <source>
        <dbReference type="Proteomes" id="UP000017836"/>
    </source>
</evidence>
<feature type="compositionally biased region" description="Basic and acidic residues" evidence="1">
    <location>
        <begin position="96"/>
        <end position="119"/>
    </location>
</feature>
<dbReference type="Proteomes" id="UP000017836">
    <property type="component" value="Unassembled WGS sequence"/>
</dbReference>
<protein>
    <submittedName>
        <fullName evidence="2">Uncharacterized protein</fullName>
    </submittedName>
</protein>
<feature type="compositionally biased region" description="Basic and acidic residues" evidence="1">
    <location>
        <begin position="253"/>
        <end position="273"/>
    </location>
</feature>
<gene>
    <name evidence="2" type="ORF">AMTR_s00025p00128680</name>
</gene>
<feature type="compositionally biased region" description="Basic and acidic residues" evidence="1">
    <location>
        <begin position="207"/>
        <end position="226"/>
    </location>
</feature>
<feature type="compositionally biased region" description="Basic and acidic residues" evidence="1">
    <location>
        <begin position="282"/>
        <end position="296"/>
    </location>
</feature>
<reference evidence="3" key="1">
    <citation type="journal article" date="2013" name="Science">
        <title>The Amborella genome and the evolution of flowering plants.</title>
        <authorList>
            <consortium name="Amborella Genome Project"/>
        </authorList>
    </citation>
    <scope>NUCLEOTIDE SEQUENCE [LARGE SCALE GENOMIC DNA]</scope>
</reference>
<sequence length="340" mass="37398">MDREETTKKPKCICHRLYTFLTKNLAFQSLKGLTFGVRGPGQVTLNPTNKNHHPGSTKCSLDKATEPTNGFHGKDIHIQENEVSPLKTQVGPKDGSQGEKRNAGEGDMAIDKPSDKDEVVIYTQLPSKGESNMAQEQEKLVSKMREKKPALVQERGLEKVSAPQDQLIEKGGGQKALMPTPSQENTQPMAQDKGSMVPGGHESLLVEGRERKESITNGEKQDKGMEKVLTPQIQSQEKEKGRAATIATQKQGGDVKKGGEREMEVVERGKNIGEGRPAPLQGKDEAPKGPKRERSISRVISNIDAKSDAFIKRRKSTARTRSEIRDVAQMPPPIKPQSLE</sequence>
<proteinExistence type="predicted"/>
<feature type="compositionally biased region" description="Polar residues" evidence="1">
    <location>
        <begin position="180"/>
        <end position="189"/>
    </location>
</feature>
<feature type="compositionally biased region" description="Pro residues" evidence="1">
    <location>
        <begin position="330"/>
        <end position="340"/>
    </location>
</feature>
<keyword evidence="3" id="KW-1185">Reference proteome</keyword>
<accession>W1PY51</accession>
<name>W1PY51_AMBTC</name>
<dbReference type="HOGENOM" id="CLU_817216_0_0_1"/>
<feature type="region of interest" description="Disordered" evidence="1">
    <location>
        <begin position="79"/>
        <end position="340"/>
    </location>
</feature>
<organism evidence="2 3">
    <name type="scientific">Amborella trichopoda</name>
    <dbReference type="NCBI Taxonomy" id="13333"/>
    <lineage>
        <taxon>Eukaryota</taxon>
        <taxon>Viridiplantae</taxon>
        <taxon>Streptophyta</taxon>
        <taxon>Embryophyta</taxon>
        <taxon>Tracheophyta</taxon>
        <taxon>Spermatophyta</taxon>
        <taxon>Magnoliopsida</taxon>
        <taxon>Amborellales</taxon>
        <taxon>Amborellaceae</taxon>
        <taxon>Amborella</taxon>
    </lineage>
</organism>
<feature type="compositionally biased region" description="Polar residues" evidence="1">
    <location>
        <begin position="124"/>
        <end position="135"/>
    </location>
</feature>
<feature type="compositionally biased region" description="Basic and acidic residues" evidence="1">
    <location>
        <begin position="136"/>
        <end position="149"/>
    </location>
</feature>